<reference evidence="1" key="1">
    <citation type="submission" date="2022-08" db="EMBL/GenBank/DDBJ databases">
        <authorList>
            <person name="Kallberg Y."/>
            <person name="Tangrot J."/>
            <person name="Rosling A."/>
        </authorList>
    </citation>
    <scope>NUCLEOTIDE SEQUENCE</scope>
    <source>
        <strain evidence="1">Wild A</strain>
    </source>
</reference>
<sequence>LALFYDIDAHKKSLLENPLATHLSHLRLGNNKLIPIQGLVLLIDNVKKLTLHDFRYLLKELYNKVQVKETKDRLLSHFPITFNYFDPVTGKKKTERFWLNCSQIFSYNDIHYLLTAPYSNTDQYRKLRCGLLALAKAQIGDSIKSD</sequence>
<dbReference type="Proteomes" id="UP001153678">
    <property type="component" value="Unassembled WGS sequence"/>
</dbReference>
<comment type="caution">
    <text evidence="1">The sequence shown here is derived from an EMBL/GenBank/DDBJ whole genome shotgun (WGS) entry which is preliminary data.</text>
</comment>
<gene>
    <name evidence="1" type="ORF">FWILDA_LOCUS17694</name>
</gene>
<organism evidence="1 2">
    <name type="scientific">Funneliformis geosporum</name>
    <dbReference type="NCBI Taxonomy" id="1117311"/>
    <lineage>
        <taxon>Eukaryota</taxon>
        <taxon>Fungi</taxon>
        <taxon>Fungi incertae sedis</taxon>
        <taxon>Mucoromycota</taxon>
        <taxon>Glomeromycotina</taxon>
        <taxon>Glomeromycetes</taxon>
        <taxon>Glomerales</taxon>
        <taxon>Glomeraceae</taxon>
        <taxon>Funneliformis</taxon>
    </lineage>
</organism>
<feature type="non-terminal residue" evidence="1">
    <location>
        <position position="1"/>
    </location>
</feature>
<accession>A0A9W4T8K2</accession>
<name>A0A9W4T8K2_9GLOM</name>
<evidence type="ECO:0000313" key="2">
    <source>
        <dbReference type="Proteomes" id="UP001153678"/>
    </source>
</evidence>
<keyword evidence="2" id="KW-1185">Reference proteome</keyword>
<protein>
    <submittedName>
        <fullName evidence="1">11008_t:CDS:1</fullName>
    </submittedName>
</protein>
<proteinExistence type="predicted"/>
<evidence type="ECO:0000313" key="1">
    <source>
        <dbReference type="EMBL" id="CAI2196668.1"/>
    </source>
</evidence>
<dbReference type="OrthoDB" id="2357057at2759"/>
<dbReference type="AlphaFoldDB" id="A0A9W4T8K2"/>
<dbReference type="EMBL" id="CAMKVN010014680">
    <property type="protein sequence ID" value="CAI2196668.1"/>
    <property type="molecule type" value="Genomic_DNA"/>
</dbReference>